<dbReference type="InterPro" id="IPR013087">
    <property type="entry name" value="Znf_C2H2_type"/>
</dbReference>
<feature type="compositionally biased region" description="Basic residues" evidence="1">
    <location>
        <begin position="166"/>
        <end position="185"/>
    </location>
</feature>
<dbReference type="Proteomes" id="UP000030645">
    <property type="component" value="Unassembled WGS sequence"/>
</dbReference>
<dbReference type="InterPro" id="IPR036236">
    <property type="entry name" value="Znf_C2H2_sf"/>
</dbReference>
<dbReference type="GO" id="GO:0003676">
    <property type="term" value="F:nucleic acid binding"/>
    <property type="evidence" value="ECO:0007669"/>
    <property type="project" value="InterPro"/>
</dbReference>
<evidence type="ECO:0000256" key="1">
    <source>
        <dbReference type="SAM" id="MobiDB-lite"/>
    </source>
</evidence>
<dbReference type="KEGG" id="mnt:21385224"/>
<feature type="domain" description="U1-type" evidence="2">
    <location>
        <begin position="258"/>
        <end position="294"/>
    </location>
</feature>
<dbReference type="OrthoDB" id="434647at2759"/>
<dbReference type="EMBL" id="KE346300">
    <property type="protein sequence ID" value="EXC32400.1"/>
    <property type="molecule type" value="Genomic_DNA"/>
</dbReference>
<dbReference type="SUPFAM" id="SSF57667">
    <property type="entry name" value="beta-beta-alpha zinc fingers"/>
    <property type="match status" value="2"/>
</dbReference>
<evidence type="ECO:0000313" key="3">
    <source>
        <dbReference type="EMBL" id="EXC32400.1"/>
    </source>
</evidence>
<dbReference type="eggNOG" id="ENOG502RFWQ">
    <property type="taxonomic scope" value="Eukaryota"/>
</dbReference>
<dbReference type="PANTHER" id="PTHR47487">
    <property type="entry name" value="OS06G0651300 PROTEIN-RELATED"/>
    <property type="match status" value="1"/>
</dbReference>
<protein>
    <recommendedName>
        <fullName evidence="2">U1-type domain-containing protein</fullName>
    </recommendedName>
</protein>
<dbReference type="AlphaFoldDB" id="W9S9K0"/>
<evidence type="ECO:0000259" key="2">
    <source>
        <dbReference type="SMART" id="SM00451"/>
    </source>
</evidence>
<feature type="compositionally biased region" description="Pro residues" evidence="1">
    <location>
        <begin position="81"/>
        <end position="90"/>
    </location>
</feature>
<gene>
    <name evidence="3" type="ORF">L484_001626</name>
</gene>
<feature type="domain" description="U1-type" evidence="2">
    <location>
        <begin position="411"/>
        <end position="445"/>
    </location>
</feature>
<dbReference type="GO" id="GO:0008270">
    <property type="term" value="F:zinc ion binding"/>
    <property type="evidence" value="ECO:0007669"/>
    <property type="project" value="InterPro"/>
</dbReference>
<feature type="region of interest" description="Disordered" evidence="1">
    <location>
        <begin position="159"/>
        <end position="222"/>
    </location>
</feature>
<feature type="region of interest" description="Disordered" evidence="1">
    <location>
        <begin position="594"/>
        <end position="636"/>
    </location>
</feature>
<dbReference type="Gene3D" id="3.30.160.60">
    <property type="entry name" value="Classic Zinc Finger"/>
    <property type="match status" value="2"/>
</dbReference>
<organism evidence="3 4">
    <name type="scientific">Morus notabilis</name>
    <dbReference type="NCBI Taxonomy" id="981085"/>
    <lineage>
        <taxon>Eukaryota</taxon>
        <taxon>Viridiplantae</taxon>
        <taxon>Streptophyta</taxon>
        <taxon>Embryophyta</taxon>
        <taxon>Tracheophyta</taxon>
        <taxon>Spermatophyta</taxon>
        <taxon>Magnoliopsida</taxon>
        <taxon>eudicotyledons</taxon>
        <taxon>Gunneridae</taxon>
        <taxon>Pentapetalae</taxon>
        <taxon>rosids</taxon>
        <taxon>fabids</taxon>
        <taxon>Rosales</taxon>
        <taxon>Moraceae</taxon>
        <taxon>Moreae</taxon>
        <taxon>Morus</taxon>
    </lineage>
</organism>
<feature type="compositionally biased region" description="Basic residues" evidence="1">
    <location>
        <begin position="378"/>
        <end position="388"/>
    </location>
</feature>
<feature type="compositionally biased region" description="Low complexity" evidence="1">
    <location>
        <begin position="1"/>
        <end position="40"/>
    </location>
</feature>
<sequence length="636" mass="68625">MDYSSYTQQDDQQYQNQEQRQQESYDSSQFQQQSYDNQTSSQPYYSYAHNQQYPYYHSSQDYSNSYAHHQFPHEPTSIHPPGVPIPPPQPEQTDPQNQQNGYYYPHGAAESLPRSGSNSGLNFGLNPSAAAAAAVAAISQLAQFPGNVDAAQNSLHVPIGYTPSRGGRRGNRPFRGGRGHFGRHGPRPDGSAPSSRGRGRGQGGGRHFASHGAVLTNPNSASVPAEGEAAFVQQPSVSVPGQAPLPVPAQVPAAPFWQPPHMAWCELCRVDCNTLEILEKHKNGKRHKKNLQVFEELQKLNKVTTGQQNAQMPNTELKTDVGQPEKVDANQPLSETTSQVNTNDYSNETDQQCAVGGTSEASAEPEKIQQDQFPARAHGSKRKMRGGRGGKYLRGNEGSRRPVKPPKPKQMIPLICELCNVKCESQVVFDSHLTGKKHQSNLKRFHGHRAMYGEAGVQALYPPNFNAPSTSLAPQVQQVVNDPQVLLAQLLMTYVLSQAQAPGTLGVTPAPGTVGVTPAPGSSSGTQNQPISQTQGTELTLEGGNQNAPTAVTKSELQSLTTEFNAPPAGDTDAKTETETYDVATKNVNVPIGNAVTVPGENSGLSDHVSGTVSDKAVSLDPVVQQQEPENKESIQ</sequence>
<dbReference type="PANTHER" id="PTHR47487:SF3">
    <property type="entry name" value="GLUTENIN, HIGH MOLECULAR WEIGHT SUBUNIT 12-LIKE"/>
    <property type="match status" value="1"/>
</dbReference>
<feature type="compositionally biased region" description="Polar residues" evidence="1">
    <location>
        <begin position="603"/>
        <end position="613"/>
    </location>
</feature>
<proteinExistence type="predicted"/>
<reference evidence="4" key="1">
    <citation type="submission" date="2013-01" db="EMBL/GenBank/DDBJ databases">
        <title>Draft Genome Sequence of a Mulberry Tree, Morus notabilis C.K. Schneid.</title>
        <authorList>
            <person name="He N."/>
            <person name="Zhao S."/>
        </authorList>
    </citation>
    <scope>NUCLEOTIDE SEQUENCE</scope>
</reference>
<feature type="compositionally biased region" description="Polar residues" evidence="1">
    <location>
        <begin position="331"/>
        <end position="352"/>
    </location>
</feature>
<evidence type="ECO:0000313" key="4">
    <source>
        <dbReference type="Proteomes" id="UP000030645"/>
    </source>
</evidence>
<dbReference type="STRING" id="981085.W9S9K0"/>
<dbReference type="Pfam" id="PF12874">
    <property type="entry name" value="zf-met"/>
    <property type="match status" value="2"/>
</dbReference>
<feature type="region of interest" description="Disordered" evidence="1">
    <location>
        <begin position="328"/>
        <end position="408"/>
    </location>
</feature>
<feature type="compositionally biased region" description="Polar residues" evidence="1">
    <location>
        <begin position="41"/>
        <end position="67"/>
    </location>
</feature>
<name>W9S9K0_9ROSA</name>
<dbReference type="SMART" id="SM00451">
    <property type="entry name" value="ZnF_U1"/>
    <property type="match status" value="2"/>
</dbReference>
<accession>W9S9K0</accession>
<dbReference type="InterPro" id="IPR003604">
    <property type="entry name" value="Matrin/U1-like-C_Znf_C2H2"/>
</dbReference>
<keyword evidence="4" id="KW-1185">Reference proteome</keyword>
<feature type="region of interest" description="Disordered" evidence="1">
    <location>
        <begin position="1"/>
        <end position="117"/>
    </location>
</feature>